<dbReference type="RefSeq" id="WP_184747086.1">
    <property type="nucleotide sequence ID" value="NZ_JACHGJ010000004.1"/>
</dbReference>
<dbReference type="Pfam" id="PF02617">
    <property type="entry name" value="ClpS"/>
    <property type="match status" value="1"/>
</dbReference>
<evidence type="ECO:0000313" key="3">
    <source>
        <dbReference type="EMBL" id="MBB6480828.1"/>
    </source>
</evidence>
<dbReference type="EMBL" id="JACHGJ010000004">
    <property type="protein sequence ID" value="MBB6480828.1"/>
    <property type="molecule type" value="Genomic_DNA"/>
</dbReference>
<keyword evidence="3" id="KW-0378">Hydrolase</keyword>
<dbReference type="HAMAP" id="MF_00302">
    <property type="entry name" value="ClpS"/>
    <property type="match status" value="1"/>
</dbReference>
<comment type="caution">
    <text evidence="3">The sequence shown here is derived from an EMBL/GenBank/DDBJ whole genome shotgun (WGS) entry which is preliminary data.</text>
</comment>
<comment type="similarity">
    <text evidence="1">Belongs to the ClpS family.</text>
</comment>
<comment type="subunit">
    <text evidence="1">Binds to the N-terminal domain of the chaperone ClpA.</text>
</comment>
<organism evidence="3 4">
    <name type="scientific">Spirochaeta isovalerica</name>
    <dbReference type="NCBI Taxonomy" id="150"/>
    <lineage>
        <taxon>Bacteria</taxon>
        <taxon>Pseudomonadati</taxon>
        <taxon>Spirochaetota</taxon>
        <taxon>Spirochaetia</taxon>
        <taxon>Spirochaetales</taxon>
        <taxon>Spirochaetaceae</taxon>
        <taxon>Spirochaeta</taxon>
    </lineage>
</organism>
<accession>A0A841RDX5</accession>
<sequence length="101" mass="11622">MSEQYDGQLKEEIREEIKEPDMYRVILLNDDYTTTDFVVEVLVSIFHKPPIEAAKIMMDVHKKGKGVVGLYTHDIAATKIAQVHSAARDREYPLKCIMEKV</sequence>
<keyword evidence="3" id="KW-0645">Protease</keyword>
<evidence type="ECO:0000259" key="2">
    <source>
        <dbReference type="Pfam" id="PF02617"/>
    </source>
</evidence>
<dbReference type="PANTHER" id="PTHR33473:SF19">
    <property type="entry name" value="ATP-DEPENDENT CLP PROTEASE ADAPTER PROTEIN CLPS"/>
    <property type="match status" value="1"/>
</dbReference>
<dbReference type="InterPro" id="IPR022935">
    <property type="entry name" value="ClpS"/>
</dbReference>
<comment type="function">
    <text evidence="1">Involved in the modulation of the specificity of the ClpAP-mediated ATP-dependent protein degradation.</text>
</comment>
<dbReference type="FunFam" id="3.30.1390.10:FF:000002">
    <property type="entry name" value="ATP-dependent Clp protease adapter protein ClpS"/>
    <property type="match status" value="1"/>
</dbReference>
<dbReference type="GO" id="GO:0008233">
    <property type="term" value="F:peptidase activity"/>
    <property type="evidence" value="ECO:0007669"/>
    <property type="project" value="UniProtKB-KW"/>
</dbReference>
<proteinExistence type="inferred from homology"/>
<dbReference type="InterPro" id="IPR003769">
    <property type="entry name" value="ClpS_core"/>
</dbReference>
<dbReference type="NCBIfam" id="NF000672">
    <property type="entry name" value="PRK00033.1-5"/>
    <property type="match status" value="1"/>
</dbReference>
<dbReference type="InterPro" id="IPR014719">
    <property type="entry name" value="Ribosomal_bL12_C/ClpS-like"/>
</dbReference>
<evidence type="ECO:0000313" key="4">
    <source>
        <dbReference type="Proteomes" id="UP000587760"/>
    </source>
</evidence>
<protein>
    <recommendedName>
        <fullName evidence="1">ATP-dependent Clp protease adapter protein ClpS</fullName>
    </recommendedName>
</protein>
<dbReference type="SUPFAM" id="SSF54736">
    <property type="entry name" value="ClpS-like"/>
    <property type="match status" value="1"/>
</dbReference>
<reference evidence="3 4" key="1">
    <citation type="submission" date="2020-08" db="EMBL/GenBank/DDBJ databases">
        <title>Genomic Encyclopedia of Type Strains, Phase IV (KMG-IV): sequencing the most valuable type-strain genomes for metagenomic binning, comparative biology and taxonomic classification.</title>
        <authorList>
            <person name="Goeker M."/>
        </authorList>
    </citation>
    <scope>NUCLEOTIDE SEQUENCE [LARGE SCALE GENOMIC DNA]</scope>
    <source>
        <strain evidence="3 4">DSM 2461</strain>
    </source>
</reference>
<name>A0A841RDX5_9SPIO</name>
<dbReference type="AlphaFoldDB" id="A0A841RDX5"/>
<dbReference type="Gene3D" id="3.30.1390.10">
    <property type="match status" value="1"/>
</dbReference>
<feature type="domain" description="Adaptor protein ClpS core" evidence="2">
    <location>
        <begin position="18"/>
        <end position="96"/>
    </location>
</feature>
<keyword evidence="4" id="KW-1185">Reference proteome</keyword>
<dbReference type="Proteomes" id="UP000587760">
    <property type="component" value="Unassembled WGS sequence"/>
</dbReference>
<dbReference type="PANTHER" id="PTHR33473">
    <property type="entry name" value="ATP-DEPENDENT CLP PROTEASE ADAPTER PROTEIN CLPS1, CHLOROPLASTIC"/>
    <property type="match status" value="1"/>
</dbReference>
<evidence type="ECO:0000256" key="1">
    <source>
        <dbReference type="HAMAP-Rule" id="MF_00302"/>
    </source>
</evidence>
<dbReference type="GO" id="GO:0030163">
    <property type="term" value="P:protein catabolic process"/>
    <property type="evidence" value="ECO:0007669"/>
    <property type="project" value="InterPro"/>
</dbReference>
<dbReference type="GO" id="GO:0006508">
    <property type="term" value="P:proteolysis"/>
    <property type="evidence" value="ECO:0007669"/>
    <property type="project" value="UniProtKB-UniRule"/>
</dbReference>
<gene>
    <name evidence="1" type="primary">clpS</name>
    <name evidence="3" type="ORF">HNR50_002501</name>
</gene>